<dbReference type="InterPro" id="IPR001909">
    <property type="entry name" value="KRAB"/>
</dbReference>
<dbReference type="SMART" id="SM00349">
    <property type="entry name" value="KRAB"/>
    <property type="match status" value="1"/>
</dbReference>
<dbReference type="InterPro" id="IPR036051">
    <property type="entry name" value="KRAB_dom_sf"/>
</dbReference>
<dbReference type="Gene3D" id="6.10.140.140">
    <property type="match status" value="1"/>
</dbReference>
<accession>A0A8C0GCZ2</accession>
<evidence type="ECO:0000256" key="1">
    <source>
        <dbReference type="SAM" id="MobiDB-lite"/>
    </source>
</evidence>
<dbReference type="Ensembl" id="ENSCABT00000003206.1">
    <property type="protein sequence ID" value="ENSCABP00000002962.1"/>
    <property type="gene ID" value="ENSCABG00000002276.1"/>
</dbReference>
<evidence type="ECO:0000313" key="3">
    <source>
        <dbReference type="Ensembl" id="ENSCABP00000002962.1"/>
    </source>
</evidence>
<evidence type="ECO:0000259" key="2">
    <source>
        <dbReference type="PROSITE" id="PS50805"/>
    </source>
</evidence>
<dbReference type="Pfam" id="PF01352">
    <property type="entry name" value="KRAB"/>
    <property type="match status" value="1"/>
</dbReference>
<dbReference type="SUPFAM" id="SSF109640">
    <property type="entry name" value="KRAB domain (Kruppel-associated box)"/>
    <property type="match status" value="1"/>
</dbReference>
<dbReference type="PANTHER" id="PTHR23232">
    <property type="entry name" value="KRAB DOMAIN C2H2 ZINC FINGER"/>
    <property type="match status" value="1"/>
</dbReference>
<dbReference type="AlphaFoldDB" id="A0A8C0GCZ2"/>
<protein>
    <recommendedName>
        <fullName evidence="2">KRAB domain-containing protein</fullName>
    </recommendedName>
</protein>
<feature type="domain" description="KRAB" evidence="2">
    <location>
        <begin position="1"/>
        <end position="85"/>
    </location>
</feature>
<reference evidence="3" key="1">
    <citation type="submission" date="2025-08" db="UniProtKB">
        <authorList>
            <consortium name="Ensembl"/>
        </authorList>
    </citation>
    <scope>IDENTIFICATION</scope>
</reference>
<evidence type="ECO:0000313" key="4">
    <source>
        <dbReference type="Proteomes" id="UP000694404"/>
    </source>
</evidence>
<proteinExistence type="predicted"/>
<keyword evidence="4" id="KW-1185">Reference proteome</keyword>
<feature type="compositionally biased region" description="Polar residues" evidence="1">
    <location>
        <begin position="35"/>
        <end position="67"/>
    </location>
</feature>
<dbReference type="InterPro" id="IPR050169">
    <property type="entry name" value="Krueppel_C2H2_ZnF"/>
</dbReference>
<dbReference type="PANTHER" id="PTHR23232:SF156">
    <property type="entry name" value="KRAB DOMAIN-CONTAINING PROTEIN"/>
    <property type="match status" value="1"/>
</dbReference>
<organism evidence="3 4">
    <name type="scientific">Chelonoidis abingdonii</name>
    <name type="common">Abingdon island giant tortoise</name>
    <name type="synonym">Testudo abingdonii</name>
    <dbReference type="NCBI Taxonomy" id="106734"/>
    <lineage>
        <taxon>Eukaryota</taxon>
        <taxon>Metazoa</taxon>
        <taxon>Chordata</taxon>
        <taxon>Craniata</taxon>
        <taxon>Vertebrata</taxon>
        <taxon>Euteleostomi</taxon>
        <taxon>Archelosauria</taxon>
        <taxon>Testudinata</taxon>
        <taxon>Testudines</taxon>
        <taxon>Cryptodira</taxon>
        <taxon>Durocryptodira</taxon>
        <taxon>Testudinoidea</taxon>
        <taxon>Testudinidae</taxon>
        <taxon>Chelonoidis</taxon>
    </lineage>
</organism>
<name>A0A8C0GCZ2_CHEAB</name>
<dbReference type="Proteomes" id="UP000694404">
    <property type="component" value="Unplaced"/>
</dbReference>
<dbReference type="GeneTree" id="ENSGT01150000290136"/>
<reference evidence="3" key="2">
    <citation type="submission" date="2025-09" db="UniProtKB">
        <authorList>
            <consortium name="Ensembl"/>
        </authorList>
    </citation>
    <scope>IDENTIFICATION</scope>
</reference>
<feature type="region of interest" description="Disordered" evidence="1">
    <location>
        <begin position="35"/>
        <end position="93"/>
    </location>
</feature>
<dbReference type="GO" id="GO:0006355">
    <property type="term" value="P:regulation of DNA-templated transcription"/>
    <property type="evidence" value="ECO:0007669"/>
    <property type="project" value="InterPro"/>
</dbReference>
<dbReference type="PROSITE" id="PS50805">
    <property type="entry name" value="KRAB"/>
    <property type="match status" value="1"/>
</dbReference>
<dbReference type="CDD" id="cd07765">
    <property type="entry name" value="KRAB_A-box"/>
    <property type="match status" value="1"/>
</dbReference>
<sequence length="93" mass="10453">MEESHVAVYFTREEGTLLDPTQKALYREVMQENYENVTSLGKDSPSPQQASDPHNNTLPSPLQNTLGTGHRGSSIRHDISIPEQSILTRRYDA</sequence>